<gene>
    <name evidence="5" type="ORF">CSUI_008025</name>
</gene>
<evidence type="ECO:0000256" key="2">
    <source>
        <dbReference type="ARBA" id="ARBA00012509"/>
    </source>
</evidence>
<feature type="compositionally biased region" description="Low complexity" evidence="3">
    <location>
        <begin position="753"/>
        <end position="769"/>
    </location>
</feature>
<feature type="compositionally biased region" description="Low complexity" evidence="3">
    <location>
        <begin position="93"/>
        <end position="104"/>
    </location>
</feature>
<feature type="region of interest" description="Disordered" evidence="3">
    <location>
        <begin position="1618"/>
        <end position="1637"/>
    </location>
</feature>
<dbReference type="VEuPathDB" id="ToxoDB:CSUI_008025"/>
<dbReference type="InterPro" id="IPR036135">
    <property type="entry name" value="MoeA_linker/N_sf"/>
</dbReference>
<proteinExistence type="inferred from homology"/>
<dbReference type="GO" id="GO:0006777">
    <property type="term" value="P:Mo-molybdopterin cofactor biosynthetic process"/>
    <property type="evidence" value="ECO:0007669"/>
    <property type="project" value="TreeGrafter"/>
</dbReference>
<feature type="region of interest" description="Disordered" evidence="3">
    <location>
        <begin position="1"/>
        <end position="115"/>
    </location>
</feature>
<feature type="compositionally biased region" description="Polar residues" evidence="3">
    <location>
        <begin position="1506"/>
        <end position="1515"/>
    </location>
</feature>
<dbReference type="SUPFAM" id="SSF53218">
    <property type="entry name" value="Molybdenum cofactor biosynthesis proteins"/>
    <property type="match status" value="2"/>
</dbReference>
<dbReference type="GO" id="GO:0061598">
    <property type="term" value="F:molybdopterin adenylyltransferase activity"/>
    <property type="evidence" value="ECO:0007669"/>
    <property type="project" value="UniProtKB-EC"/>
</dbReference>
<feature type="compositionally biased region" description="Basic residues" evidence="3">
    <location>
        <begin position="256"/>
        <end position="267"/>
    </location>
</feature>
<feature type="compositionally biased region" description="Basic and acidic residues" evidence="3">
    <location>
        <begin position="423"/>
        <end position="453"/>
    </location>
</feature>
<feature type="region of interest" description="Disordered" evidence="3">
    <location>
        <begin position="750"/>
        <end position="769"/>
    </location>
</feature>
<feature type="compositionally biased region" description="Basic and acidic residues" evidence="3">
    <location>
        <begin position="584"/>
        <end position="600"/>
    </location>
</feature>
<feature type="compositionally biased region" description="Polar residues" evidence="3">
    <location>
        <begin position="574"/>
        <end position="583"/>
    </location>
</feature>
<dbReference type="UniPathway" id="UPA00344"/>
<dbReference type="Gene3D" id="2.40.340.10">
    <property type="entry name" value="MoeA, C-terminal, domain IV"/>
    <property type="match status" value="1"/>
</dbReference>
<comment type="caution">
    <text evidence="5">The sequence shown here is derived from an EMBL/GenBank/DDBJ whole genome shotgun (WGS) entry which is preliminary data.</text>
</comment>
<evidence type="ECO:0000256" key="3">
    <source>
        <dbReference type="SAM" id="MobiDB-lite"/>
    </source>
</evidence>
<dbReference type="InterPro" id="IPR036688">
    <property type="entry name" value="MoeA_C_domain_IV_sf"/>
</dbReference>
<dbReference type="InterPro" id="IPR001453">
    <property type="entry name" value="MoaB/Mog_dom"/>
</dbReference>
<evidence type="ECO:0000259" key="4">
    <source>
        <dbReference type="SMART" id="SM00852"/>
    </source>
</evidence>
<dbReference type="OrthoDB" id="4349954at2759"/>
<feature type="compositionally biased region" description="Basic and acidic residues" evidence="3">
    <location>
        <begin position="291"/>
        <end position="313"/>
    </location>
</feature>
<feature type="compositionally biased region" description="Basic and acidic residues" evidence="3">
    <location>
        <begin position="918"/>
        <end position="929"/>
    </location>
</feature>
<feature type="compositionally biased region" description="Basic and acidic residues" evidence="3">
    <location>
        <begin position="394"/>
        <end position="412"/>
    </location>
</feature>
<dbReference type="RefSeq" id="XP_067919861.1">
    <property type="nucleotide sequence ID" value="XM_068068164.1"/>
</dbReference>
<feature type="compositionally biased region" description="Polar residues" evidence="3">
    <location>
        <begin position="17"/>
        <end position="44"/>
    </location>
</feature>
<comment type="similarity">
    <text evidence="1">In the C-terminal section; belongs to the MoeA family.</text>
</comment>
<feature type="region of interest" description="Disordered" evidence="3">
    <location>
        <begin position="1433"/>
        <end position="1456"/>
    </location>
</feature>
<dbReference type="Gene3D" id="3.40.980.10">
    <property type="entry name" value="MoaB/Mog-like domain"/>
    <property type="match status" value="4"/>
</dbReference>
<dbReference type="EC" id="2.7.7.75" evidence="2"/>
<dbReference type="EMBL" id="MIGC01004374">
    <property type="protein sequence ID" value="PHJ18152.1"/>
    <property type="molecule type" value="Genomic_DNA"/>
</dbReference>
<dbReference type="GeneID" id="94431375"/>
<feature type="region of interest" description="Disordered" evidence="3">
    <location>
        <begin position="256"/>
        <end position="359"/>
    </location>
</feature>
<dbReference type="Pfam" id="PF00994">
    <property type="entry name" value="MoCF_biosynth"/>
    <property type="match status" value="1"/>
</dbReference>
<dbReference type="PANTHER" id="PTHR10192:SF5">
    <property type="entry name" value="GEPHYRIN"/>
    <property type="match status" value="1"/>
</dbReference>
<feature type="compositionally biased region" description="Basic residues" evidence="3">
    <location>
        <begin position="1"/>
        <end position="11"/>
    </location>
</feature>
<dbReference type="SUPFAM" id="SSF63882">
    <property type="entry name" value="MoeA N-terminal region -like"/>
    <property type="match status" value="1"/>
</dbReference>
<feature type="region of interest" description="Disordered" evidence="3">
    <location>
        <begin position="393"/>
        <end position="412"/>
    </location>
</feature>
<feature type="region of interest" description="Disordered" evidence="3">
    <location>
        <begin position="569"/>
        <end position="647"/>
    </location>
</feature>
<feature type="region of interest" description="Disordered" evidence="3">
    <location>
        <begin position="423"/>
        <end position="455"/>
    </location>
</feature>
<dbReference type="Pfam" id="PF03453">
    <property type="entry name" value="MoeA_N"/>
    <property type="match status" value="1"/>
</dbReference>
<dbReference type="GO" id="GO:0061599">
    <property type="term" value="F:molybdopterin molybdotransferase activity"/>
    <property type="evidence" value="ECO:0007669"/>
    <property type="project" value="TreeGrafter"/>
</dbReference>
<feature type="region of interest" description="Disordered" evidence="3">
    <location>
        <begin position="1042"/>
        <end position="1066"/>
    </location>
</feature>
<name>A0A2C6KNU5_9APIC</name>
<sequence length="1738" mass="188982">MKNRSKKKKNPPPHPHATTTSSGGFPTMPENSSTSGVCTPSDSATIPLPRSTIRTTPTTTTTTKLDEKGEHSLSSPRVFSHPITSCPSPPSSSPVSCSAAGVSSNSEGIPMKSKDAHEEASCLSRWVREESPFEMLELTDAQEIIDGEIRRLIHTYLHSFNLQRGTAKIHISPSSSFSSTYSSTLPSSSSSSFHEDDRGDTEASCCYQSTKDFLLSEVIAPPYRGRRPVRSVVAPHPLPSFRASIVDGYAVQPQVYRHHHHPHRPKKGGVPSLESKKRDLPSSKELPSKPTAHETSHEKQANESLEQHRDLTKKTSPSSPTTATGKEEEHTSSSSLHHPPHKSSQSSSSPSSMSIGPDPEKSIVLRIVGEVRAGSSDMKDFRHVHPRQSIEGIDTDRKPKASDMVRENRQGGQIHEREVVKKGEASAEGLGMRKNEKNKEKKAIEKEEDHTDKASSIAPNFPTCVYVTTGARVPDKYTAVIPVEDCKVDFDRSLCVPDERVWSSLRQGENIRPIGSDVPRGLPLVDSGQSIGPAEEGLLASFDIQSLEVYRHLNVHVLAIGDELISRSVSSSSLDNQNRQIRQTKTEKEDSRRKIEHAVLCEKTATSSSQSASDSPSDGELSSRHPFGTTMPSSSSPTTNTTACQEKTRDVVYDSNTPTIGGLIAERCRGVSIGSNHLLPDEAEAVERLLISLATGGGKEISMSSGESSSHKIGDASSTPCLHDQSHESTQSILLKCPCQWCEEMNSSHITGSPKKCPSPSSSCRSASASSSETKEPCAFSNQMMKKKTSLPPPDVLISTGGVSMGAESDCVKLALLNLERRSKVHASMKKEETTSESETKIEKKGSLTSSSLCDLIDSSLMVNEGLFATCPSGCCRLKIEVDIHLGRLNVKPGKPAMFATVKVFSVRQDSNDVEGHLSLSDEKQDRVHHEKMKCTQQSPLSSSSSSSISSTLLRTLLVFALPGNPCSSWVLFHLLIEPALNFFSSFLPSSSLFSYTPPHLPVVLASPVYPDSTRPEYQRALVYVTPPSFKSQDKAARSHTTYMPSSNKTLDQHGDTSQILSQHRSPSQKVSTQISTLSCVDVVCFDGLVKKQDDKGDITKSVTTMTCCLSSVNGTWKEEKKEDEKPYLTAYPTGPFQQSSRLLSCCVANSLLLIPPRKASGKDAYEAGEVVEAYLLHVPYSSPPRHLLNFLRLQNQLQGQHSSTHTSGSSSSISSRTPQGLNLVKVAINTRGCRCGKNDDDIDRSRDGVRQVIHKEEKSSCKLSNGGAAVELQKKKEEDYRISTHVMEQPTVGGMRGKEEKGRNEVVKKELFSVVHEECSVRVDGVHTPHQVDDKMKQRPRNAEGHPHPHHPHSHHRHNEKSSFPTGDVKLSSATLSTPSSLECRESLLCRLAIIVVSDRCSRGEMKDECVKTVYTTLQRVPKVYNLLLPASSSSFSPSGPAPKASSPRDEGSPKDWLVVPDDVLSIRKALLSFLCPCRSEGSILKNTSYTFSAHRDDPHESGERSNPNNGQTGSSLSVCEDSSSLETSPHHLQRKSLIIVCGGTGLAVRDVTPQALLPFLSVRCTGLEHLILQHSLKCTPLAALGRPCVGVATCPTSRSSQEAGDQSDSAYIVNQRRHMSDDGSTEESSLASDGDVTKKEALLQTGHVSPTMERHSQVETTKDKTGLLSEKNITDDEGVKVERGEEAVAESRCHDTSTAGGCGARALVLILPGSPKAVRECLEALVDVLPHALELL</sequence>
<feature type="compositionally biased region" description="Low complexity" evidence="3">
    <location>
        <begin position="332"/>
        <end position="354"/>
    </location>
</feature>
<dbReference type="PANTHER" id="PTHR10192">
    <property type="entry name" value="MOLYBDOPTERIN BIOSYNTHESIS PROTEIN"/>
    <property type="match status" value="1"/>
</dbReference>
<feature type="compositionally biased region" description="Low complexity" evidence="3">
    <location>
        <begin position="1433"/>
        <end position="1447"/>
    </location>
</feature>
<dbReference type="Gene3D" id="3.90.105.10">
    <property type="entry name" value="Molybdopterin biosynthesis moea protein, domain 2"/>
    <property type="match status" value="1"/>
</dbReference>
<dbReference type="InterPro" id="IPR038987">
    <property type="entry name" value="MoeA-like"/>
</dbReference>
<organism evidence="5 6">
    <name type="scientific">Cystoisospora suis</name>
    <dbReference type="NCBI Taxonomy" id="483139"/>
    <lineage>
        <taxon>Eukaryota</taxon>
        <taxon>Sar</taxon>
        <taxon>Alveolata</taxon>
        <taxon>Apicomplexa</taxon>
        <taxon>Conoidasida</taxon>
        <taxon>Coccidia</taxon>
        <taxon>Eucoccidiorida</taxon>
        <taxon>Eimeriorina</taxon>
        <taxon>Sarcocystidae</taxon>
        <taxon>Cystoisospora</taxon>
    </lineage>
</organism>
<accession>A0A2C6KNU5</accession>
<feature type="compositionally biased region" description="Basic residues" evidence="3">
    <location>
        <begin position="1349"/>
        <end position="1360"/>
    </location>
</feature>
<dbReference type="Gene3D" id="2.170.190.11">
    <property type="entry name" value="Molybdopterin biosynthesis moea protein, domain 3"/>
    <property type="match status" value="1"/>
</dbReference>
<feature type="region of interest" description="Disordered" evidence="3">
    <location>
        <begin position="1327"/>
        <end position="1377"/>
    </location>
</feature>
<dbReference type="InterPro" id="IPR036425">
    <property type="entry name" value="MoaB/Mog-like_dom_sf"/>
</dbReference>
<feature type="compositionally biased region" description="Low complexity" evidence="3">
    <location>
        <begin position="629"/>
        <end position="642"/>
    </location>
</feature>
<feature type="compositionally biased region" description="Low complexity" evidence="3">
    <location>
        <begin position="604"/>
        <end position="618"/>
    </location>
</feature>
<feature type="region of interest" description="Disordered" evidence="3">
    <location>
        <begin position="825"/>
        <end position="844"/>
    </location>
</feature>
<feature type="compositionally biased region" description="Low complexity" evidence="3">
    <location>
        <begin position="1516"/>
        <end position="1528"/>
    </location>
</feature>
<evidence type="ECO:0000256" key="1">
    <source>
        <dbReference type="ARBA" id="ARBA00008339"/>
    </source>
</evidence>
<feature type="domain" description="MoaB/Mog" evidence="4">
    <location>
        <begin position="1394"/>
        <end position="1734"/>
    </location>
</feature>
<keyword evidence="6" id="KW-1185">Reference proteome</keyword>
<feature type="compositionally biased region" description="Low complexity" evidence="3">
    <location>
        <begin position="45"/>
        <end position="63"/>
    </location>
</feature>
<reference evidence="5 6" key="1">
    <citation type="journal article" date="2017" name="Int. J. Parasitol.">
        <title>The genome of the protozoan parasite Cystoisospora suis and a reverse vaccinology approach to identify vaccine candidates.</title>
        <authorList>
            <person name="Palmieri N."/>
            <person name="Shrestha A."/>
            <person name="Ruttkowski B."/>
            <person name="Beck T."/>
            <person name="Vogl C."/>
            <person name="Tomley F."/>
            <person name="Blake D.P."/>
            <person name="Joachim A."/>
        </authorList>
    </citation>
    <scope>NUCLEOTIDE SEQUENCE [LARGE SCALE GENOMIC DNA]</scope>
    <source>
        <strain evidence="5 6">Wien I</strain>
    </source>
</reference>
<dbReference type="InterPro" id="IPR005110">
    <property type="entry name" value="MoeA_linker/N"/>
</dbReference>
<dbReference type="Proteomes" id="UP000221165">
    <property type="component" value="Unassembled WGS sequence"/>
</dbReference>
<evidence type="ECO:0000313" key="5">
    <source>
        <dbReference type="EMBL" id="PHJ18152.1"/>
    </source>
</evidence>
<feature type="compositionally biased region" description="Basic and acidic residues" evidence="3">
    <location>
        <begin position="829"/>
        <end position="844"/>
    </location>
</feature>
<dbReference type="SUPFAM" id="SSF63867">
    <property type="entry name" value="MoeA C-terminal domain-like"/>
    <property type="match status" value="1"/>
</dbReference>
<feature type="region of interest" description="Disordered" evidence="3">
    <location>
        <begin position="1496"/>
        <end position="1529"/>
    </location>
</feature>
<dbReference type="GO" id="GO:0005829">
    <property type="term" value="C:cytosol"/>
    <property type="evidence" value="ECO:0007669"/>
    <property type="project" value="TreeGrafter"/>
</dbReference>
<feature type="compositionally biased region" description="Basic and acidic residues" evidence="3">
    <location>
        <begin position="1496"/>
        <end position="1505"/>
    </location>
</feature>
<feature type="region of interest" description="Disordered" evidence="3">
    <location>
        <begin position="918"/>
        <end position="946"/>
    </location>
</feature>
<protein>
    <recommendedName>
        <fullName evidence="2">molybdopterin adenylyltransferase</fullName>
        <ecNumber evidence="2">2.7.7.75</ecNumber>
    </recommendedName>
</protein>
<feature type="domain" description="MoaB/Mog" evidence="4">
    <location>
        <begin position="556"/>
        <end position="983"/>
    </location>
</feature>
<evidence type="ECO:0000313" key="6">
    <source>
        <dbReference type="Proteomes" id="UP000221165"/>
    </source>
</evidence>
<dbReference type="SMART" id="SM00852">
    <property type="entry name" value="MoCF_biosynth"/>
    <property type="match status" value="2"/>
</dbReference>
<feature type="compositionally biased region" description="Basic and acidic residues" evidence="3">
    <location>
        <begin position="1327"/>
        <end position="1348"/>
    </location>
</feature>